<dbReference type="RefSeq" id="WP_057869986.1">
    <property type="nucleotide sequence ID" value="NZ_AZDX01000031.1"/>
</dbReference>
<dbReference type="AlphaFoldDB" id="A0A0R1MDT2"/>
<dbReference type="Pfam" id="PF08665">
    <property type="entry name" value="PglZ"/>
    <property type="match status" value="1"/>
</dbReference>
<evidence type="ECO:0000313" key="1">
    <source>
        <dbReference type="EMBL" id="KRL06118.1"/>
    </source>
</evidence>
<protein>
    <submittedName>
        <fullName evidence="1">Uncharacterized protein</fullName>
    </submittedName>
</protein>
<dbReference type="GeneID" id="98311043"/>
<evidence type="ECO:0000313" key="2">
    <source>
        <dbReference type="Proteomes" id="UP000051448"/>
    </source>
</evidence>
<gene>
    <name evidence="1" type="ORF">FC92_GL001166</name>
</gene>
<keyword evidence="2" id="KW-1185">Reference proteome</keyword>
<comment type="caution">
    <text evidence="1">The sequence shown here is derived from an EMBL/GenBank/DDBJ whole genome shotgun (WGS) entry which is preliminary data.</text>
</comment>
<dbReference type="OrthoDB" id="9769734at2"/>
<dbReference type="EMBL" id="AZDX01000031">
    <property type="protein sequence ID" value="KRL06118.1"/>
    <property type="molecule type" value="Genomic_DNA"/>
</dbReference>
<dbReference type="STRING" id="1423759.FC92_GL001166"/>
<name>A0A0R1MDT2_9LACO</name>
<dbReference type="SUPFAM" id="SSF53649">
    <property type="entry name" value="Alkaline phosphatase-like"/>
    <property type="match status" value="1"/>
</dbReference>
<dbReference type="NCBIfam" id="TIGR02687">
    <property type="entry name" value="BREX-1 system phosphatase PglZ type A"/>
    <property type="match status" value="1"/>
</dbReference>
<reference evidence="1 2" key="1">
    <citation type="journal article" date="2015" name="Genome Announc.">
        <title>Expanding the biotechnology potential of lactobacilli through comparative genomics of 213 strains and associated genera.</title>
        <authorList>
            <person name="Sun Z."/>
            <person name="Harris H.M."/>
            <person name="McCann A."/>
            <person name="Guo C."/>
            <person name="Argimon S."/>
            <person name="Zhang W."/>
            <person name="Yang X."/>
            <person name="Jeffery I.B."/>
            <person name="Cooney J.C."/>
            <person name="Kagawa T.F."/>
            <person name="Liu W."/>
            <person name="Song Y."/>
            <person name="Salvetti E."/>
            <person name="Wrobel A."/>
            <person name="Rasinkangas P."/>
            <person name="Parkhill J."/>
            <person name="Rea M.C."/>
            <person name="O'Sullivan O."/>
            <person name="Ritari J."/>
            <person name="Douillard F.P."/>
            <person name="Paul Ross R."/>
            <person name="Yang R."/>
            <person name="Briner A.E."/>
            <person name="Felis G.E."/>
            <person name="de Vos W.M."/>
            <person name="Barrangou R."/>
            <person name="Klaenhammer T.R."/>
            <person name="Caufield P.W."/>
            <person name="Cui Y."/>
            <person name="Zhang H."/>
            <person name="O'Toole P.W."/>
        </authorList>
    </citation>
    <scope>NUCLEOTIDE SEQUENCE [LARGE SCALE GENOMIC DNA]</scope>
    <source>
        <strain evidence="1 2">DSM 19519</strain>
    </source>
</reference>
<dbReference type="Proteomes" id="UP000051448">
    <property type="component" value="Unassembled WGS sequence"/>
</dbReference>
<dbReference type="InterPro" id="IPR017850">
    <property type="entry name" value="Alkaline_phosphatase_core_sf"/>
</dbReference>
<proteinExistence type="predicted"/>
<sequence length="846" mass="97700">MADLNLSQIQTRLNELFVTYGERKLIFWFDPEKEFEEDIDKARIQLRDAKIYKLEPHTQLMTKRFFEIEDTKNNYLVYAPFKKMDDDDENNHLLSILKYSSQFSADRISLIMTQLNIPSDLHDIMKSHAKFFKAKSRISAFEKLMTTEIKSKQELEITLIAVVAKANMAQIYSIIQALLVDYANDSSNLYDQLASFDLQEVLWKYISKYYGYTSEKPTIQKLAISFFANAFYGQLGHQELPPSLKEYEVLNQTTAIVSFMDGVMNDSRYMVIFDKLSRDIYCLIGGDKLLSKVPIEELLAADIFEPIHDLVIQYYIRQLMSGDLTPTISGITLSDALILKERSHFGLKYVHQYEAILNAQKILKYVLNTNYNQFTSVVKDYETSSYLVDRYYRKFIWHLDKFARQDQFTKLQMLVEKQYRSFLDEIGRLWNDLLQLDERTSMLDFYDKFAKNKIKTVVIISDALRYEIAKEIQQFLEQEKKYSAKMNTIFTVLPSVTEFGKAASLRGSHGSYEYIKDTDIRVNGLKTQGTAARDKILKEKNSNSLATTYEKVMEKSSAKELRDVFNGQDVIYLYHDKIDATGDKIGTEPQVFDAVEKTINELITLIQFISNGANVYRFIITSDHGFIYTRSRVEEHEKIENPSSSDLDHIERRFIISKNHYDEIGIGSVKLGDVLHNEDERYVHFPETSAIFKKAGGGQNYVHGGSSPQEMIVPVLEIGVARGSAQKETVTIQLMTAKRKIIGLSVALEFYQTEAISDSVTKAQYSLYFENKNGNLITNQNTYYADSTSSQSSERFTNFTFDFVNRNYDTNEKVYLVVKNEETKVETERVEFTIDNPFAGGFGFDI</sequence>
<accession>A0A0R1MDT2</accession>
<dbReference type="PATRIC" id="fig|1423759.3.peg.1232"/>
<dbReference type="Gene3D" id="3.40.720.10">
    <property type="entry name" value="Alkaline Phosphatase, subunit A"/>
    <property type="match status" value="1"/>
</dbReference>
<dbReference type="InterPro" id="IPR014060">
    <property type="entry name" value="PglZ"/>
</dbReference>
<organism evidence="1 2">
    <name type="scientific">Liquorilactobacillus hordei DSM 19519</name>
    <dbReference type="NCBI Taxonomy" id="1423759"/>
    <lineage>
        <taxon>Bacteria</taxon>
        <taxon>Bacillati</taxon>
        <taxon>Bacillota</taxon>
        <taxon>Bacilli</taxon>
        <taxon>Lactobacillales</taxon>
        <taxon>Lactobacillaceae</taxon>
        <taxon>Liquorilactobacillus</taxon>
    </lineage>
</organism>